<reference evidence="2" key="1">
    <citation type="submission" date="2020-02" db="EMBL/GenBank/DDBJ databases">
        <authorList>
            <person name="Meier V. D."/>
        </authorList>
    </citation>
    <scope>NUCLEOTIDE SEQUENCE</scope>
    <source>
        <strain evidence="2">AVDCRST_MAG71</strain>
    </source>
</reference>
<feature type="compositionally biased region" description="Low complexity" evidence="1">
    <location>
        <begin position="125"/>
        <end position="141"/>
    </location>
</feature>
<sequence>MCSSDLQPPDGATSVRVRVGDALETHPGWRLGTLNARSAVFDGPEGARTLELRVFDGQGGQAPTASSAPTGTRRPGAATPAGDADAAVPPPRPIVERPGPQPTPGTPPATVAPPVAPPPRPETTPSPSTSDQAQMEAIRQRIQARREQLRQQQQNPAQPPVK</sequence>
<feature type="compositionally biased region" description="Low complexity" evidence="1">
    <location>
        <begin position="74"/>
        <end position="87"/>
    </location>
</feature>
<evidence type="ECO:0000256" key="1">
    <source>
        <dbReference type="SAM" id="MobiDB-lite"/>
    </source>
</evidence>
<feature type="compositionally biased region" description="Polar residues" evidence="1">
    <location>
        <begin position="61"/>
        <end position="70"/>
    </location>
</feature>
<evidence type="ECO:0000313" key="2">
    <source>
        <dbReference type="EMBL" id="CAA9354125.1"/>
    </source>
</evidence>
<feature type="compositionally biased region" description="Pro residues" evidence="1">
    <location>
        <begin position="88"/>
        <end position="124"/>
    </location>
</feature>
<gene>
    <name evidence="2" type="ORF">AVDCRST_MAG71-2939</name>
</gene>
<proteinExistence type="predicted"/>
<dbReference type="EMBL" id="CADCUA010000700">
    <property type="protein sequence ID" value="CAA9354125.1"/>
    <property type="molecule type" value="Genomic_DNA"/>
</dbReference>
<organism evidence="2">
    <name type="scientific">uncultured Lysobacter sp</name>
    <dbReference type="NCBI Taxonomy" id="271060"/>
    <lineage>
        <taxon>Bacteria</taxon>
        <taxon>Pseudomonadati</taxon>
        <taxon>Pseudomonadota</taxon>
        <taxon>Gammaproteobacteria</taxon>
        <taxon>Lysobacterales</taxon>
        <taxon>Lysobacteraceae</taxon>
        <taxon>Lysobacter</taxon>
        <taxon>environmental samples</taxon>
    </lineage>
</organism>
<accession>A0A6J4M9R0</accession>
<dbReference type="AlphaFoldDB" id="A0A6J4M9R0"/>
<protein>
    <submittedName>
        <fullName evidence="2">Uncharacterized protein</fullName>
    </submittedName>
</protein>
<feature type="region of interest" description="Disordered" evidence="1">
    <location>
        <begin position="54"/>
        <end position="162"/>
    </location>
</feature>
<name>A0A6J4M9R0_9GAMM</name>